<dbReference type="RefSeq" id="WP_008427741.1">
    <property type="nucleotide sequence ID" value="NZ_AEPB01000001.1"/>
</dbReference>
<comment type="caution">
    <text evidence="2">The sequence shown here is derived from an EMBL/GenBank/DDBJ whole genome shotgun (WGS) entry which is preliminary data.</text>
</comment>
<keyword evidence="1" id="KW-1133">Transmembrane helix</keyword>
<evidence type="ECO:0000313" key="3">
    <source>
        <dbReference type="Proteomes" id="UP000003052"/>
    </source>
</evidence>
<reference evidence="2 3" key="1">
    <citation type="journal article" date="2011" name="J. Bacteriol.">
        <title>The Draft Genome of Planococcus donghaensis MPA1U2 Reveals Nonsporulation Pathways Controlled by a Conserved Spo0A Regulon.</title>
        <authorList>
            <person name="Pearson M.D."/>
            <person name="Noller H.F."/>
        </authorList>
    </citation>
    <scope>NUCLEOTIDE SEQUENCE [LARGE SCALE GENOMIC DNA]</scope>
    <source>
        <strain evidence="2 3">MPA1U2</strain>
    </source>
</reference>
<keyword evidence="1" id="KW-0812">Transmembrane</keyword>
<accession>E7RC83</accession>
<dbReference type="EMBL" id="AEPB01000001">
    <property type="protein sequence ID" value="EGA91248.1"/>
    <property type="molecule type" value="Genomic_DNA"/>
</dbReference>
<sequence>MSEMANDFKEALIAKVKCLSTSSLYMLKYMAIVLVPLYLIYLFLN</sequence>
<evidence type="ECO:0000256" key="1">
    <source>
        <dbReference type="SAM" id="Phobius"/>
    </source>
</evidence>
<gene>
    <name evidence="2" type="ORF">GPDM_00225</name>
</gene>
<proteinExistence type="predicted"/>
<keyword evidence="1" id="KW-0472">Membrane</keyword>
<feature type="transmembrane region" description="Helical" evidence="1">
    <location>
        <begin position="26"/>
        <end position="44"/>
    </location>
</feature>
<evidence type="ECO:0000313" key="2">
    <source>
        <dbReference type="EMBL" id="EGA91248.1"/>
    </source>
</evidence>
<dbReference type="AlphaFoldDB" id="E7RC83"/>
<protein>
    <submittedName>
        <fullName evidence="2">Uncharacterized protein</fullName>
    </submittedName>
</protein>
<organism evidence="2 3">
    <name type="scientific">Planococcus donghaensis MPA1U2</name>
    <dbReference type="NCBI Taxonomy" id="933115"/>
    <lineage>
        <taxon>Bacteria</taxon>
        <taxon>Bacillati</taxon>
        <taxon>Bacillota</taxon>
        <taxon>Bacilli</taxon>
        <taxon>Bacillales</taxon>
        <taxon>Caryophanaceae</taxon>
        <taxon>Planococcus</taxon>
    </lineage>
</organism>
<name>E7RC83_9BACL</name>
<dbReference type="Proteomes" id="UP000003052">
    <property type="component" value="Unassembled WGS sequence"/>
</dbReference>